<sequence length="151" mass="17633">MEKRFVDLGDGTVVDREEGLMWKQTDGFQDLSTWFDWFAAEKYITALNNEQFAGRRDWRMPTLEEAESLFDETTSIRDCDRFEIFIDPTFSPGCGHSVWTMTLKPHNGAVIFYYRYGHPNINNRDDPSKDSVRAVRTLTPEERKTHGVEDL</sequence>
<gene>
    <name evidence="2" type="ORF">G3M70_03135</name>
</gene>
<name>A0A7T0BUZ8_9BACT</name>
<dbReference type="AlphaFoldDB" id="A0A7T0BUZ8"/>
<organism evidence="2 3">
    <name type="scientific">Candidatus Nitronauta litoralis</name>
    <dbReference type="NCBI Taxonomy" id="2705533"/>
    <lineage>
        <taxon>Bacteria</taxon>
        <taxon>Pseudomonadati</taxon>
        <taxon>Nitrospinota/Tectimicrobiota group</taxon>
        <taxon>Nitrospinota</taxon>
        <taxon>Nitrospinia</taxon>
        <taxon>Nitrospinales</taxon>
        <taxon>Nitrospinaceae</taxon>
        <taxon>Candidatus Nitronauta</taxon>
    </lineage>
</organism>
<evidence type="ECO:0000313" key="3">
    <source>
        <dbReference type="Proteomes" id="UP000594688"/>
    </source>
</evidence>
<dbReference type="Pfam" id="PF07603">
    <property type="entry name" value="Lcl_C"/>
    <property type="match status" value="1"/>
</dbReference>
<feature type="domain" description="Lcl C-terminal" evidence="1">
    <location>
        <begin position="11"/>
        <end position="136"/>
    </location>
</feature>
<evidence type="ECO:0000259" key="1">
    <source>
        <dbReference type="Pfam" id="PF07603"/>
    </source>
</evidence>
<accession>A0A7T0BUZ8</accession>
<dbReference type="Proteomes" id="UP000594688">
    <property type="component" value="Chromosome"/>
</dbReference>
<proteinExistence type="predicted"/>
<dbReference type="EMBL" id="CP048685">
    <property type="protein sequence ID" value="QPJ60937.1"/>
    <property type="molecule type" value="Genomic_DNA"/>
</dbReference>
<evidence type="ECO:0000313" key="2">
    <source>
        <dbReference type="EMBL" id="QPJ60937.1"/>
    </source>
</evidence>
<dbReference type="InterPro" id="IPR011460">
    <property type="entry name" value="Lcl_C"/>
</dbReference>
<protein>
    <submittedName>
        <fullName evidence="2">DUF1566 domain-containing protein</fullName>
    </submittedName>
</protein>
<reference evidence="2 3" key="1">
    <citation type="submission" date="2020-02" db="EMBL/GenBank/DDBJ databases">
        <title>Genomic and physiological characterization of two novel Nitrospinaceae genera.</title>
        <authorList>
            <person name="Mueller A.J."/>
            <person name="Jung M.-Y."/>
            <person name="Strachan C.R."/>
            <person name="Herbold C.W."/>
            <person name="Kirkegaard R.H."/>
            <person name="Daims H."/>
        </authorList>
    </citation>
    <scope>NUCLEOTIDE SEQUENCE [LARGE SCALE GENOMIC DNA]</scope>
    <source>
        <strain evidence="2">EB</strain>
    </source>
</reference>
<dbReference type="KEGG" id="nli:G3M70_03135"/>